<evidence type="ECO:0000256" key="4">
    <source>
        <dbReference type="RuleBase" id="RU003744"/>
    </source>
</evidence>
<dbReference type="Proteomes" id="UP000596083">
    <property type="component" value="Plasmid plas-001"/>
</dbReference>
<evidence type="ECO:0000256" key="2">
    <source>
        <dbReference type="ARBA" id="ARBA00010333"/>
    </source>
</evidence>
<dbReference type="PANTHER" id="PTHR35936">
    <property type="entry name" value="MEMBRANE-BOUND LYTIC MUREIN TRANSGLYCOSYLASE F"/>
    <property type="match status" value="1"/>
</dbReference>
<evidence type="ECO:0000256" key="3">
    <source>
        <dbReference type="ARBA" id="ARBA00022729"/>
    </source>
</evidence>
<feature type="domain" description="Solute-binding protein family 3/N-terminal" evidence="6">
    <location>
        <begin position="26"/>
        <end position="254"/>
    </location>
</feature>
<accession>A0A7T7KPC0</accession>
<dbReference type="InterPro" id="IPR018313">
    <property type="entry name" value="SBP_3_CS"/>
</dbReference>
<gene>
    <name evidence="7" type="ORF">JET14_20775</name>
</gene>
<evidence type="ECO:0000259" key="6">
    <source>
        <dbReference type="SMART" id="SM00062"/>
    </source>
</evidence>
<keyword evidence="3 5" id="KW-0732">Signal</keyword>
<dbReference type="SMART" id="SM00062">
    <property type="entry name" value="PBPb"/>
    <property type="match status" value="1"/>
</dbReference>
<dbReference type="InterPro" id="IPR001638">
    <property type="entry name" value="Solute-binding_3/MltF_N"/>
</dbReference>
<comment type="subcellular location">
    <subcellularLocation>
        <location evidence="1">Cell envelope</location>
    </subcellularLocation>
</comment>
<name>A0A7T7KPC0_9HYPH</name>
<dbReference type="KEGG" id="mlut:JET14_20775"/>
<geneLocation type="plasmid" evidence="7 8">
    <name>plas-001</name>
</geneLocation>
<proteinExistence type="inferred from homology"/>
<dbReference type="Pfam" id="PF00497">
    <property type="entry name" value="SBP_bac_3"/>
    <property type="match status" value="1"/>
</dbReference>
<feature type="signal peptide" evidence="5">
    <location>
        <begin position="1"/>
        <end position="21"/>
    </location>
</feature>
<reference evidence="7 8" key="1">
    <citation type="submission" date="2020-12" db="EMBL/GenBank/DDBJ databases">
        <authorList>
            <person name="Zheng R.K."/>
            <person name="Sun C.M."/>
        </authorList>
    </citation>
    <scope>NUCLEOTIDE SEQUENCE [LARGE SCALE GENOMIC DNA]</scope>
    <source>
        <strain evidence="7 8">ZRK001</strain>
        <plasmid evidence="7 8">plas-001</plasmid>
    </source>
</reference>
<dbReference type="PROSITE" id="PS01039">
    <property type="entry name" value="SBP_BACTERIAL_3"/>
    <property type="match status" value="1"/>
</dbReference>
<dbReference type="SUPFAM" id="SSF53850">
    <property type="entry name" value="Periplasmic binding protein-like II"/>
    <property type="match status" value="1"/>
</dbReference>
<sequence length="254" mass="27275">MKRLLSAAAIALALATGTAYAQTGEKVIVATDATFPPFESIDKDGKLVGYDIDLMTAVCEAAELNCVISNAAWEGMIPGLISGKYDALISQLTVTDKRRKVIAFSDIYSHPIFRFVAARDSDLTITPEGLADKTIAVQRGTPMDAYVTRVYADSDIKRYDTGSAPYLDLESKRADVVLSYQAQITAGFLGGDKAESYELVGPQLTGEDAPEFGEGVAIAISKKNTALLEEINKGLEIVRENGTLDALNAQYFGD</sequence>
<protein>
    <submittedName>
        <fullName evidence="7">Transporter substrate-binding domain-containing protein</fullName>
    </submittedName>
</protein>
<comment type="similarity">
    <text evidence="2 4">Belongs to the bacterial solute-binding protein 3 family.</text>
</comment>
<feature type="chain" id="PRO_5032464241" evidence="5">
    <location>
        <begin position="22"/>
        <end position="254"/>
    </location>
</feature>
<evidence type="ECO:0000313" key="8">
    <source>
        <dbReference type="Proteomes" id="UP000596083"/>
    </source>
</evidence>
<evidence type="ECO:0000256" key="1">
    <source>
        <dbReference type="ARBA" id="ARBA00004196"/>
    </source>
</evidence>
<evidence type="ECO:0000313" key="7">
    <source>
        <dbReference type="EMBL" id="QQM32884.1"/>
    </source>
</evidence>
<keyword evidence="7" id="KW-0614">Plasmid</keyword>
<dbReference type="AlphaFoldDB" id="A0A7T7KPC0"/>
<organism evidence="7 8">
    <name type="scientific">Martelella lutilitoris</name>
    <dbReference type="NCBI Taxonomy" id="2583532"/>
    <lineage>
        <taxon>Bacteria</taxon>
        <taxon>Pseudomonadati</taxon>
        <taxon>Pseudomonadota</taxon>
        <taxon>Alphaproteobacteria</taxon>
        <taxon>Hyphomicrobiales</taxon>
        <taxon>Aurantimonadaceae</taxon>
        <taxon>Martelella</taxon>
    </lineage>
</organism>
<dbReference type="Gene3D" id="3.40.190.10">
    <property type="entry name" value="Periplasmic binding protein-like II"/>
    <property type="match status" value="2"/>
</dbReference>
<dbReference type="RefSeq" id="WP_200338254.1">
    <property type="nucleotide sequence ID" value="NZ_CP066787.1"/>
</dbReference>
<dbReference type="GO" id="GO:0030313">
    <property type="term" value="C:cell envelope"/>
    <property type="evidence" value="ECO:0007669"/>
    <property type="project" value="UniProtKB-SubCell"/>
</dbReference>
<evidence type="ECO:0000256" key="5">
    <source>
        <dbReference type="SAM" id="SignalP"/>
    </source>
</evidence>
<dbReference type="EMBL" id="CP066787">
    <property type="protein sequence ID" value="QQM32884.1"/>
    <property type="molecule type" value="Genomic_DNA"/>
</dbReference>
<dbReference type="PANTHER" id="PTHR35936:SF17">
    <property type="entry name" value="ARGININE-BINDING EXTRACELLULAR PROTEIN ARTP"/>
    <property type="match status" value="1"/>
</dbReference>